<gene>
    <name evidence="1" type="ORF">HMPREF9195_00853</name>
</gene>
<evidence type="ECO:0000313" key="2">
    <source>
        <dbReference type="Proteomes" id="UP000014634"/>
    </source>
</evidence>
<dbReference type="Proteomes" id="UP000014634">
    <property type="component" value="Unassembled WGS sequence"/>
</dbReference>
<dbReference type="Gene3D" id="3.90.75.20">
    <property type="match status" value="1"/>
</dbReference>
<reference evidence="1 2" key="1">
    <citation type="submission" date="2013-04" db="EMBL/GenBank/DDBJ databases">
        <title>The Genome Sequence of Treponema medium ATCC 700293.</title>
        <authorList>
            <consortium name="The Broad Institute Genomics Platform"/>
            <person name="Earl A."/>
            <person name="Ward D."/>
            <person name="Feldgarden M."/>
            <person name="Gevers D."/>
            <person name="Leonetti C."/>
            <person name="Blanton J.M."/>
            <person name="Dewhirst F.E."/>
            <person name="Izard J."/>
            <person name="Walker B."/>
            <person name="Young S."/>
            <person name="Zeng Q."/>
            <person name="Gargeya S."/>
            <person name="Fitzgerald M."/>
            <person name="Haas B."/>
            <person name="Abouelleil A."/>
            <person name="Allen A.W."/>
            <person name="Alvarado L."/>
            <person name="Arachchi H.M."/>
            <person name="Berlin A.M."/>
            <person name="Chapman S.B."/>
            <person name="Gainer-Dewar J."/>
            <person name="Goldberg J."/>
            <person name="Griggs A."/>
            <person name="Gujja S."/>
            <person name="Hansen M."/>
            <person name="Howarth C."/>
            <person name="Imamovic A."/>
            <person name="Ireland A."/>
            <person name="Larimer J."/>
            <person name="McCowan C."/>
            <person name="Murphy C."/>
            <person name="Pearson M."/>
            <person name="Poon T.W."/>
            <person name="Priest M."/>
            <person name="Roberts A."/>
            <person name="Saif S."/>
            <person name="Shea T."/>
            <person name="Sisk P."/>
            <person name="Sykes S."/>
            <person name="Wortman J."/>
            <person name="Nusbaum C."/>
            <person name="Birren B."/>
        </authorList>
    </citation>
    <scope>NUCLEOTIDE SEQUENCE [LARGE SCALE GENOMIC DNA]</scope>
    <source>
        <strain evidence="1 2">ATCC 700293</strain>
    </source>
</reference>
<evidence type="ECO:0000313" key="1">
    <source>
        <dbReference type="EMBL" id="EPF29343.1"/>
    </source>
</evidence>
<dbReference type="SUPFAM" id="SSF54060">
    <property type="entry name" value="His-Me finger endonucleases"/>
    <property type="match status" value="1"/>
</dbReference>
<protein>
    <recommendedName>
        <fullName evidence="3">HNH nuclease domain-containing protein</fullName>
    </recommendedName>
</protein>
<name>A0AA87TFC3_TREMD</name>
<dbReference type="RefSeq" id="WP_016522820.1">
    <property type="nucleotide sequence ID" value="NZ_KE332517.1"/>
</dbReference>
<dbReference type="AlphaFoldDB" id="A0AA87TFC3"/>
<accession>A0AA87TFC3</accession>
<dbReference type="InterPro" id="IPR044925">
    <property type="entry name" value="His-Me_finger_sf"/>
</dbReference>
<dbReference type="EMBL" id="ATFE01000005">
    <property type="protein sequence ID" value="EPF29343.1"/>
    <property type="molecule type" value="Genomic_DNA"/>
</dbReference>
<evidence type="ECO:0008006" key="3">
    <source>
        <dbReference type="Google" id="ProtNLM"/>
    </source>
</evidence>
<comment type="caution">
    <text evidence="1">The sequence shown here is derived from an EMBL/GenBank/DDBJ whole genome shotgun (WGS) entry which is preliminary data.</text>
</comment>
<proteinExistence type="predicted"/>
<sequence>MNKISHNMNYSIEELSNILQTYEFNKMDNSYNDLLVYKIYDNENLPGEIFRIYNNSKRSKAAFRAAFWDTEESKNVRIEVSNLGRVKINGQIKKQYQKQYGYLYVNVTPDISYEVYRLVAETWLDCPVEDTLEISGHLWYVVHHITDNGFDNRPSNLIWCTNDIHGTLKHKANESNSKINSEIIKRFDDILALEQHDINKKIIIDYLEDICALQISRKDDTDISKIEQIIDRFKIDKAQYPYINWDMDNNFTYKE</sequence>
<organism evidence="1 2">
    <name type="scientific">Treponema medium ATCC 700293</name>
    <dbReference type="NCBI Taxonomy" id="1125700"/>
    <lineage>
        <taxon>Bacteria</taxon>
        <taxon>Pseudomonadati</taxon>
        <taxon>Spirochaetota</taxon>
        <taxon>Spirochaetia</taxon>
        <taxon>Spirochaetales</taxon>
        <taxon>Treponemataceae</taxon>
        <taxon>Treponema</taxon>
    </lineage>
</organism>